<keyword evidence="2" id="KW-1185">Reference proteome</keyword>
<protein>
    <submittedName>
        <fullName evidence="1">Divergent PAP2 family protein</fullName>
    </submittedName>
</protein>
<dbReference type="EMBL" id="JBJURJ010000005">
    <property type="protein sequence ID" value="MFM9328607.1"/>
    <property type="molecule type" value="Genomic_DNA"/>
</dbReference>
<evidence type="ECO:0000313" key="1">
    <source>
        <dbReference type="EMBL" id="MFM9328607.1"/>
    </source>
</evidence>
<evidence type="ECO:0000313" key="2">
    <source>
        <dbReference type="Proteomes" id="UP001631969"/>
    </source>
</evidence>
<organism evidence="1 2">
    <name type="scientific">Paenibacillus mesotrionivorans</name>
    <dbReference type="NCBI Taxonomy" id="3160968"/>
    <lineage>
        <taxon>Bacteria</taxon>
        <taxon>Bacillati</taxon>
        <taxon>Bacillota</taxon>
        <taxon>Bacilli</taxon>
        <taxon>Bacillales</taxon>
        <taxon>Paenibacillaceae</taxon>
        <taxon>Paenibacillus</taxon>
    </lineage>
</organism>
<proteinExistence type="predicted"/>
<reference evidence="1" key="1">
    <citation type="submission" date="2024-12" db="EMBL/GenBank/DDBJ databases">
        <authorList>
            <person name="Wu N."/>
        </authorList>
    </citation>
    <scope>NUCLEOTIDE SEQUENCE</scope>
    <source>
        <strain evidence="1">P15</strain>
    </source>
</reference>
<dbReference type="Proteomes" id="UP001631969">
    <property type="component" value="Unassembled WGS sequence"/>
</dbReference>
<comment type="caution">
    <text evidence="1">The sequence shown here is derived from an EMBL/GenBank/DDBJ whole genome shotgun (WGS) entry which is preliminary data.</text>
</comment>
<gene>
    <name evidence="1" type="ORF">ACI1P1_09935</name>
</gene>
<sequence length="150" mass="16151">MIHDVLNNFVLVNVFMGWLVAQVLKTVIHLIIHKRFSAERLVGAGGMPSSHSASVTALATAAGIQYGFDSFAFAISTVLAIIVMHDARGVRREAGEHAKILNQLSKLLHSHGSQPSPQVILKEFVGHTSYQVFVGALIGIAVALVMHQFG</sequence>
<accession>A0ACC7NZW8</accession>
<name>A0ACC7NZW8_9BACL</name>